<evidence type="ECO:0000313" key="3">
    <source>
        <dbReference type="EMBL" id="ACB96848.1"/>
    </source>
</evidence>
<dbReference type="Proteomes" id="UP000001695">
    <property type="component" value="Chromosome"/>
</dbReference>
<dbReference type="RefSeq" id="WP_012386196.1">
    <property type="nucleotide sequence ID" value="NC_010581.1"/>
</dbReference>
<reference evidence="4" key="1">
    <citation type="submission" date="2008-03" db="EMBL/GenBank/DDBJ databases">
        <title>Complete sequence of chromosome of Beijerinckia indica subsp. indica ATCC 9039.</title>
        <authorList>
            <consortium name="US DOE Joint Genome Institute"/>
            <person name="Copeland A."/>
            <person name="Lucas S."/>
            <person name="Lapidus A."/>
            <person name="Glavina del Rio T."/>
            <person name="Dalin E."/>
            <person name="Tice H."/>
            <person name="Bruce D."/>
            <person name="Goodwin L."/>
            <person name="Pitluck S."/>
            <person name="LaButti K."/>
            <person name="Schmutz J."/>
            <person name="Larimer F."/>
            <person name="Land M."/>
            <person name="Hauser L."/>
            <person name="Kyrpides N."/>
            <person name="Mikhailova N."/>
            <person name="Dunfield P.F."/>
            <person name="Dedysh S.N."/>
            <person name="Liesack W."/>
            <person name="Saw J.H."/>
            <person name="Alam M."/>
            <person name="Chen Y."/>
            <person name="Murrell J.C."/>
            <person name="Richardson P."/>
        </authorList>
    </citation>
    <scope>NUCLEOTIDE SEQUENCE [LARGE SCALE GENOMIC DNA]</scope>
    <source>
        <strain evidence="4">ATCC 9039 / DSM 1715 / NCIMB 8712</strain>
    </source>
</reference>
<proteinExistence type="predicted"/>
<evidence type="ECO:0008006" key="5">
    <source>
        <dbReference type="Google" id="ProtNLM"/>
    </source>
</evidence>
<feature type="signal peptide" evidence="2">
    <location>
        <begin position="1"/>
        <end position="29"/>
    </location>
</feature>
<dbReference type="EMBL" id="CP001016">
    <property type="protein sequence ID" value="ACB96848.1"/>
    <property type="molecule type" value="Genomic_DNA"/>
</dbReference>
<reference evidence="3 4" key="2">
    <citation type="journal article" date="2010" name="J. Bacteriol.">
        <title>Complete genome sequence of Beijerinckia indica subsp. indica.</title>
        <authorList>
            <person name="Tamas I."/>
            <person name="Dedysh S.N."/>
            <person name="Liesack W."/>
            <person name="Stott M.B."/>
            <person name="Alam M."/>
            <person name="Murrell J.C."/>
            <person name="Dunfield P.F."/>
        </authorList>
    </citation>
    <scope>NUCLEOTIDE SEQUENCE [LARGE SCALE GENOMIC DNA]</scope>
    <source>
        <strain evidence="4">ATCC 9039 / DSM 1715 / NCIMB 8712</strain>
    </source>
</reference>
<keyword evidence="4" id="KW-1185">Reference proteome</keyword>
<feature type="chain" id="PRO_5002777057" description="Lipoprotein" evidence="2">
    <location>
        <begin position="30"/>
        <end position="84"/>
    </location>
</feature>
<accession>B2IDR6</accession>
<keyword evidence="2" id="KW-0732">Signal</keyword>
<dbReference type="AlphaFoldDB" id="B2IDR6"/>
<protein>
    <recommendedName>
        <fullName evidence="5">Lipoprotein</fullName>
    </recommendedName>
</protein>
<dbReference type="STRING" id="395963.Bind_3289"/>
<feature type="compositionally biased region" description="Low complexity" evidence="1">
    <location>
        <begin position="39"/>
        <end position="48"/>
    </location>
</feature>
<evidence type="ECO:0000313" key="4">
    <source>
        <dbReference type="Proteomes" id="UP000001695"/>
    </source>
</evidence>
<organism evidence="3 4">
    <name type="scientific">Beijerinckia indica subsp. indica (strain ATCC 9039 / DSM 1715 / NCIMB 8712)</name>
    <dbReference type="NCBI Taxonomy" id="395963"/>
    <lineage>
        <taxon>Bacteria</taxon>
        <taxon>Pseudomonadati</taxon>
        <taxon>Pseudomonadota</taxon>
        <taxon>Alphaproteobacteria</taxon>
        <taxon>Hyphomicrobiales</taxon>
        <taxon>Beijerinckiaceae</taxon>
        <taxon>Beijerinckia</taxon>
    </lineage>
</organism>
<dbReference type="KEGG" id="bid:Bind_3289"/>
<sequence>MKTIMKSEAVKHVLLGSALVMALMSTAFAQSSHAQTHRSAQAPASQPAEQDHTTKPGWSPSWSYTNNGPAPYDYNNRYGTFGDQ</sequence>
<feature type="region of interest" description="Disordered" evidence="1">
    <location>
        <begin position="31"/>
        <end position="84"/>
    </location>
</feature>
<evidence type="ECO:0000256" key="1">
    <source>
        <dbReference type="SAM" id="MobiDB-lite"/>
    </source>
</evidence>
<dbReference type="HOGENOM" id="CLU_2520911_0_0_5"/>
<gene>
    <name evidence="3" type="ordered locus">Bind_3289</name>
</gene>
<name>B2IDR6_BEII9</name>
<evidence type="ECO:0000256" key="2">
    <source>
        <dbReference type="SAM" id="SignalP"/>
    </source>
</evidence>